<dbReference type="OrthoDB" id="9807558at2"/>
<evidence type="ECO:0000256" key="2">
    <source>
        <dbReference type="ARBA" id="ARBA00023125"/>
    </source>
</evidence>
<reference evidence="6 7" key="1">
    <citation type="submission" date="2015-07" db="EMBL/GenBank/DDBJ databases">
        <title>Complete genome sequence of Mycobacterium goodii X7B, a facultative thermophilic biodesulfurizing bacterium.</title>
        <authorList>
            <person name="Yu B."/>
            <person name="Li F."/>
            <person name="Xu P."/>
        </authorList>
    </citation>
    <scope>NUCLEOTIDE SEQUENCE [LARGE SCALE GENOMIC DNA]</scope>
    <source>
        <strain evidence="6 7">X7B</strain>
    </source>
</reference>
<evidence type="ECO:0000259" key="4">
    <source>
        <dbReference type="PROSITE" id="PS51077"/>
    </source>
</evidence>
<dbReference type="Gene3D" id="3.30.450.40">
    <property type="match status" value="1"/>
</dbReference>
<proteinExistence type="predicted"/>
<evidence type="ECO:0000313" key="7">
    <source>
        <dbReference type="Proteomes" id="UP000062255"/>
    </source>
</evidence>
<dbReference type="SUPFAM" id="SSF46785">
    <property type="entry name" value="Winged helix' DNA-binding domain"/>
    <property type="match status" value="1"/>
</dbReference>
<dbReference type="PANTHER" id="PTHR30136">
    <property type="entry name" value="HELIX-TURN-HELIX TRANSCRIPTIONAL REGULATOR, ICLR FAMILY"/>
    <property type="match status" value="1"/>
</dbReference>
<dbReference type="Pfam" id="PF01614">
    <property type="entry name" value="IclR_C"/>
    <property type="match status" value="1"/>
</dbReference>
<dbReference type="GO" id="GO:0003700">
    <property type="term" value="F:DNA-binding transcription factor activity"/>
    <property type="evidence" value="ECO:0007669"/>
    <property type="project" value="TreeGrafter"/>
</dbReference>
<sequence>MSQSLARALHLLIQLGNGPATLDELAESTGVHKTTVLRLLRTLADERFTFRDQSNRYHLGSRVFELAARGTDQREIRAIASPHLVTFNRTYGRTTHLAAMEGNDIVYIDKLESHDQIRMFSRIGLSANLNSTAVAKVILADLPDAELRQIVATMDFTRRTPNTITTPQEFLAEIEKVRAQGWAQDREENEPSINCLGVPIRGASRRVVAAVSVSVPNVVLPFEEVLELLGPLQEVGERISRDCGYLPTVKS</sequence>
<gene>
    <name evidence="6" type="ORF">AFA91_21040</name>
</gene>
<dbReference type="InterPro" id="IPR005471">
    <property type="entry name" value="Tscrpt_reg_IclR_N"/>
</dbReference>
<keyword evidence="2" id="KW-0238">DNA-binding</keyword>
<dbReference type="InterPro" id="IPR029016">
    <property type="entry name" value="GAF-like_dom_sf"/>
</dbReference>
<dbReference type="InterPro" id="IPR036390">
    <property type="entry name" value="WH_DNA-bd_sf"/>
</dbReference>
<organism evidence="6 7">
    <name type="scientific">Mycolicibacterium goodii</name>
    <name type="common">Mycobacterium goodii</name>
    <dbReference type="NCBI Taxonomy" id="134601"/>
    <lineage>
        <taxon>Bacteria</taxon>
        <taxon>Bacillati</taxon>
        <taxon>Actinomycetota</taxon>
        <taxon>Actinomycetes</taxon>
        <taxon>Mycobacteriales</taxon>
        <taxon>Mycobacteriaceae</taxon>
        <taxon>Mycolicibacterium</taxon>
    </lineage>
</organism>
<name>A0A0K0X988_MYCGD</name>
<evidence type="ECO:0000259" key="5">
    <source>
        <dbReference type="PROSITE" id="PS51078"/>
    </source>
</evidence>
<feature type="domain" description="HTH iclR-type" evidence="4">
    <location>
        <begin position="2"/>
        <end position="61"/>
    </location>
</feature>
<accession>A0A0K0X988</accession>
<dbReference type="RefSeq" id="WP_049746406.1">
    <property type="nucleotide sequence ID" value="NZ_CP012150.1"/>
</dbReference>
<dbReference type="InterPro" id="IPR050707">
    <property type="entry name" value="HTH_MetabolicPath_Reg"/>
</dbReference>
<keyword evidence="3" id="KW-0804">Transcription</keyword>
<evidence type="ECO:0000256" key="1">
    <source>
        <dbReference type="ARBA" id="ARBA00023015"/>
    </source>
</evidence>
<dbReference type="AlphaFoldDB" id="A0A0K0X988"/>
<dbReference type="Pfam" id="PF09339">
    <property type="entry name" value="HTH_IclR"/>
    <property type="match status" value="1"/>
</dbReference>
<dbReference type="GO" id="GO:0003677">
    <property type="term" value="F:DNA binding"/>
    <property type="evidence" value="ECO:0007669"/>
    <property type="project" value="UniProtKB-KW"/>
</dbReference>
<dbReference type="InterPro" id="IPR036388">
    <property type="entry name" value="WH-like_DNA-bd_sf"/>
</dbReference>
<keyword evidence="1" id="KW-0805">Transcription regulation</keyword>
<dbReference type="Proteomes" id="UP000062255">
    <property type="component" value="Chromosome"/>
</dbReference>
<dbReference type="PROSITE" id="PS51077">
    <property type="entry name" value="HTH_ICLR"/>
    <property type="match status" value="1"/>
</dbReference>
<dbReference type="PROSITE" id="PS51078">
    <property type="entry name" value="ICLR_ED"/>
    <property type="match status" value="1"/>
</dbReference>
<dbReference type="PATRIC" id="fig|134601.6.peg.4349"/>
<dbReference type="EMBL" id="CP012150">
    <property type="protein sequence ID" value="AKS33958.1"/>
    <property type="molecule type" value="Genomic_DNA"/>
</dbReference>
<dbReference type="STRING" id="134601.AFA91_21040"/>
<feature type="domain" description="IclR-ED" evidence="5">
    <location>
        <begin position="62"/>
        <end position="245"/>
    </location>
</feature>
<dbReference type="PANTHER" id="PTHR30136:SF24">
    <property type="entry name" value="HTH-TYPE TRANSCRIPTIONAL REPRESSOR ALLR"/>
    <property type="match status" value="1"/>
</dbReference>
<dbReference type="InterPro" id="IPR014757">
    <property type="entry name" value="Tscrpt_reg_IclR_C"/>
</dbReference>
<evidence type="ECO:0000256" key="3">
    <source>
        <dbReference type="ARBA" id="ARBA00023163"/>
    </source>
</evidence>
<protein>
    <submittedName>
        <fullName evidence="6">IclR family transcriptional regulator</fullName>
    </submittedName>
</protein>
<dbReference type="Gene3D" id="1.10.10.10">
    <property type="entry name" value="Winged helix-like DNA-binding domain superfamily/Winged helix DNA-binding domain"/>
    <property type="match status" value="1"/>
</dbReference>
<evidence type="ECO:0000313" key="6">
    <source>
        <dbReference type="EMBL" id="AKS33958.1"/>
    </source>
</evidence>
<dbReference type="GO" id="GO:0045892">
    <property type="term" value="P:negative regulation of DNA-templated transcription"/>
    <property type="evidence" value="ECO:0007669"/>
    <property type="project" value="TreeGrafter"/>
</dbReference>
<dbReference type="SMART" id="SM00346">
    <property type="entry name" value="HTH_ICLR"/>
    <property type="match status" value="1"/>
</dbReference>
<dbReference type="KEGG" id="mgo:AFA91_21040"/>
<dbReference type="SUPFAM" id="SSF55781">
    <property type="entry name" value="GAF domain-like"/>
    <property type="match status" value="1"/>
</dbReference>